<protein>
    <submittedName>
        <fullName evidence="4">Dipeptidyl aminopeptidase/acylaminoacyl peptidase</fullName>
    </submittedName>
</protein>
<sequence length="972" mass="108884">MCSKFAIFNIRTTPNQLIMQKKLTFLFLLCASIAYGQKKPLDHTVYDTWESVGTKQFSNDGNWAAYSINQQEGDANLYFQHSLSAQKLKVSRGVAPSGFGATSSLFSPDSKFAAFAIKPWHKDTRMAKIKKKKADEMTKDTLAIVNLTTLAVTKIPRVKSFKFPENGAALLAYNLEKALDSSKKKPAASNPGQKNDYLINYFADDEPVSAAKEGTDLVLKNLSTGVTRTFKFVNDFSFSKDGKQLVFTCSGSKTDKAIQQGVFLLNTETGVVKTLVKGKGNFKSFTFDEESERLAFLGDLSAEKAEIKDFNIYYSSLTLDTAQILVDKDMDGMPAKYAVSGDGRINFSKDGNKIFFGIAPIKKPKDTTLIDFENAKLDIWGYKDDYLQPMQLKNADRESKRSYLTVIDIYGDPKIVPLTDVKLPDAGLVNEGDAGFVLGSTDYGNRIASQWAGGSVRDYYLIDVKTAVRKKILESFDGNVSASPVGNYILYYDKKTKIWSTYQVASGKVTPLNAGMTVKFYDEENDVPDDPNSYGLAGWTEDDKFVLLYDRFDIWQFSPDGKTAPKNLTNGFGRLNNITFRVERTDPEFRFFGKKDEVWLDAFNNSTKENGFYRKSINDNKNPELVVMSPAKYSNLVKAKNADFYLYDKGNYVTSPEIYISKDLKTANKIASTNPQQNSYNWGTAELVKWTTPKGYKSEGVLYKPENFDPNKKYPMIVYFYEKLSNSLYTYKAPAPSASSINIPYFVSNGYLVFTPDISYETGHPGKSAEEFINSGVESLKKNAWVDGTKIGIQGQSWGGYQVAHLITATDMYAAAWAGAPVANMTSAYGGIRWESGMNRQFQYEKTQSRIGATLWEKPELYIENSPLFHLPKVKTPVAIMSNDADGAVPWYQGIEMFTGLKRLGKPAWLLSYNNEAHNLVQRQNRKDISVRLGQFFDYYLKGAKAPVWMVSGIPATEKGKTWGFDLTDDKP</sequence>
<dbReference type="InterPro" id="IPR011042">
    <property type="entry name" value="6-blade_b-propeller_TolB-like"/>
</dbReference>
<dbReference type="InterPro" id="IPR011659">
    <property type="entry name" value="WD40"/>
</dbReference>
<reference evidence="4 5" key="1">
    <citation type="submission" date="2016-10" db="EMBL/GenBank/DDBJ databases">
        <authorList>
            <person name="de Groot N.N."/>
        </authorList>
    </citation>
    <scope>NUCLEOTIDE SEQUENCE [LARGE SCALE GENOMIC DNA]</scope>
    <source>
        <strain evidence="4 5">DSM 18684</strain>
    </source>
</reference>
<dbReference type="Pfam" id="PF00326">
    <property type="entry name" value="Peptidase_S9"/>
    <property type="match status" value="1"/>
</dbReference>
<dbReference type="InterPro" id="IPR001375">
    <property type="entry name" value="Peptidase_S9_cat"/>
</dbReference>
<gene>
    <name evidence="4" type="ORF">SAMN04489864_11436</name>
</gene>
<dbReference type="AlphaFoldDB" id="A0A1I3AEM4"/>
<dbReference type="Gene3D" id="2.120.10.30">
    <property type="entry name" value="TolB, C-terminal domain"/>
    <property type="match status" value="1"/>
</dbReference>
<dbReference type="SUPFAM" id="SSF82171">
    <property type="entry name" value="DPP6 N-terminal domain-like"/>
    <property type="match status" value="1"/>
</dbReference>
<keyword evidence="2" id="KW-0720">Serine protease</keyword>
<dbReference type="PANTHER" id="PTHR42776">
    <property type="entry name" value="SERINE PEPTIDASE S9 FAMILY MEMBER"/>
    <property type="match status" value="1"/>
</dbReference>
<keyword evidence="1" id="KW-0378">Hydrolase</keyword>
<evidence type="ECO:0000256" key="1">
    <source>
        <dbReference type="ARBA" id="ARBA00022801"/>
    </source>
</evidence>
<proteinExistence type="predicted"/>
<dbReference type="Gene3D" id="3.40.50.1820">
    <property type="entry name" value="alpha/beta hydrolase"/>
    <property type="match status" value="1"/>
</dbReference>
<evidence type="ECO:0000313" key="5">
    <source>
        <dbReference type="Proteomes" id="UP000199666"/>
    </source>
</evidence>
<dbReference type="Pfam" id="PF07676">
    <property type="entry name" value="PD40"/>
    <property type="match status" value="1"/>
</dbReference>
<organism evidence="4 5">
    <name type="scientific">Pedobacter insulae</name>
    <dbReference type="NCBI Taxonomy" id="414048"/>
    <lineage>
        <taxon>Bacteria</taxon>
        <taxon>Pseudomonadati</taxon>
        <taxon>Bacteroidota</taxon>
        <taxon>Sphingobacteriia</taxon>
        <taxon>Sphingobacteriales</taxon>
        <taxon>Sphingobacteriaceae</taxon>
        <taxon>Pedobacter</taxon>
    </lineage>
</organism>
<dbReference type="Proteomes" id="UP000199666">
    <property type="component" value="Unassembled WGS sequence"/>
</dbReference>
<dbReference type="GO" id="GO:0004252">
    <property type="term" value="F:serine-type endopeptidase activity"/>
    <property type="evidence" value="ECO:0007669"/>
    <property type="project" value="TreeGrafter"/>
</dbReference>
<feature type="domain" description="Peptidase S9 prolyl oligopeptidase catalytic" evidence="3">
    <location>
        <begin position="775"/>
        <end position="942"/>
    </location>
</feature>
<keyword evidence="5" id="KW-1185">Reference proteome</keyword>
<dbReference type="InterPro" id="IPR029058">
    <property type="entry name" value="AB_hydrolase_fold"/>
</dbReference>
<evidence type="ECO:0000313" key="4">
    <source>
        <dbReference type="EMBL" id="SFH48286.1"/>
    </source>
</evidence>
<keyword evidence="4" id="KW-0645">Protease</keyword>
<accession>A0A1I3AEM4</accession>
<keyword evidence="4" id="KW-0031">Aminopeptidase</keyword>
<dbReference type="GO" id="GO:0004177">
    <property type="term" value="F:aminopeptidase activity"/>
    <property type="evidence" value="ECO:0007669"/>
    <property type="project" value="UniProtKB-KW"/>
</dbReference>
<dbReference type="SUPFAM" id="SSF53474">
    <property type="entry name" value="alpha/beta-Hydrolases"/>
    <property type="match status" value="1"/>
</dbReference>
<dbReference type="PANTHER" id="PTHR42776:SF27">
    <property type="entry name" value="DIPEPTIDYL PEPTIDASE FAMILY MEMBER 6"/>
    <property type="match status" value="1"/>
</dbReference>
<dbReference type="GO" id="GO:0006508">
    <property type="term" value="P:proteolysis"/>
    <property type="evidence" value="ECO:0007669"/>
    <property type="project" value="InterPro"/>
</dbReference>
<name>A0A1I3AEM4_9SPHI</name>
<dbReference type="EMBL" id="FOPP01000014">
    <property type="protein sequence ID" value="SFH48286.1"/>
    <property type="molecule type" value="Genomic_DNA"/>
</dbReference>
<dbReference type="STRING" id="414048.SAMN04489864_11436"/>
<evidence type="ECO:0000259" key="3">
    <source>
        <dbReference type="Pfam" id="PF00326"/>
    </source>
</evidence>
<evidence type="ECO:0000256" key="2">
    <source>
        <dbReference type="ARBA" id="ARBA00022825"/>
    </source>
</evidence>